<dbReference type="InterPro" id="IPR039121">
    <property type="entry name" value="NUDT19"/>
</dbReference>
<dbReference type="Proteomes" id="UP000503011">
    <property type="component" value="Chromosome"/>
</dbReference>
<evidence type="ECO:0000256" key="2">
    <source>
        <dbReference type="ARBA" id="ARBA00001946"/>
    </source>
</evidence>
<evidence type="ECO:0000256" key="5">
    <source>
        <dbReference type="ARBA" id="ARBA00022842"/>
    </source>
</evidence>
<evidence type="ECO:0000256" key="3">
    <source>
        <dbReference type="ARBA" id="ARBA00022723"/>
    </source>
</evidence>
<dbReference type="Gene3D" id="3.90.79.10">
    <property type="entry name" value="Nucleoside Triphosphate Pyrophosphohydrolase"/>
    <property type="match status" value="1"/>
</dbReference>
<dbReference type="EMBL" id="AP022871">
    <property type="protein sequence ID" value="BCB88559.1"/>
    <property type="molecule type" value="Genomic_DNA"/>
</dbReference>
<evidence type="ECO:0000256" key="1">
    <source>
        <dbReference type="ARBA" id="ARBA00001936"/>
    </source>
</evidence>
<sequence length="264" mass="28188">MVDVAKNYRPPPVPTRDAATVALLRDGESGLEVYLMRRQRSMKFAAGMYVFPGGGVHASDLDPIPWAGPTPAEWAERFHCSEKLAGALVVAAARELFEETGVLLACRDGSALLDTASFADLGGARVAVESGDLTFAEFLRSRGLTLRSDLLGAWAHWITPEFEPRRYDTRFFVAELPAGHFVGGLSGEADGGAWMSVAAALESAAAGQLAMMPPTRHTCRSLMGHSAAGAVAAGQHRPIETIKPRLVVHEGGYFLNSPTLDEIA</sequence>
<organism evidence="8 9">
    <name type="scientific">Phytohabitans suffuscus</name>
    <dbReference type="NCBI Taxonomy" id="624315"/>
    <lineage>
        <taxon>Bacteria</taxon>
        <taxon>Bacillati</taxon>
        <taxon>Actinomycetota</taxon>
        <taxon>Actinomycetes</taxon>
        <taxon>Micromonosporales</taxon>
        <taxon>Micromonosporaceae</taxon>
    </lineage>
</organism>
<evidence type="ECO:0000313" key="8">
    <source>
        <dbReference type="EMBL" id="BCB88559.1"/>
    </source>
</evidence>
<dbReference type="GO" id="GO:0016818">
    <property type="term" value="F:hydrolase activity, acting on acid anhydrides, in phosphorus-containing anhydrides"/>
    <property type="evidence" value="ECO:0007669"/>
    <property type="project" value="InterPro"/>
</dbReference>
<evidence type="ECO:0000313" key="9">
    <source>
        <dbReference type="Proteomes" id="UP000503011"/>
    </source>
</evidence>
<evidence type="ECO:0000256" key="4">
    <source>
        <dbReference type="ARBA" id="ARBA00022801"/>
    </source>
</evidence>
<gene>
    <name evidence="8" type="ORF">Psuf_058720</name>
</gene>
<dbReference type="GO" id="GO:0046872">
    <property type="term" value="F:metal ion binding"/>
    <property type="evidence" value="ECO:0007669"/>
    <property type="project" value="UniProtKB-KW"/>
</dbReference>
<feature type="domain" description="Nudix hydrolase" evidence="7">
    <location>
        <begin position="14"/>
        <end position="217"/>
    </location>
</feature>
<name>A0A6F8YR72_9ACTN</name>
<reference evidence="8 9" key="2">
    <citation type="submission" date="2020-03" db="EMBL/GenBank/DDBJ databases">
        <authorList>
            <person name="Ichikawa N."/>
            <person name="Kimura A."/>
            <person name="Kitahashi Y."/>
            <person name="Uohara A."/>
        </authorList>
    </citation>
    <scope>NUCLEOTIDE SEQUENCE [LARGE SCALE GENOMIC DNA]</scope>
    <source>
        <strain evidence="8 9">NBRC 105367</strain>
    </source>
</reference>
<keyword evidence="5" id="KW-0460">Magnesium</keyword>
<keyword evidence="3" id="KW-0479">Metal-binding</keyword>
<comment type="cofactor">
    <cofactor evidence="2">
        <name>Mg(2+)</name>
        <dbReference type="ChEBI" id="CHEBI:18420"/>
    </cofactor>
</comment>
<dbReference type="SUPFAM" id="SSF55811">
    <property type="entry name" value="Nudix"/>
    <property type="match status" value="1"/>
</dbReference>
<proteinExistence type="predicted"/>
<keyword evidence="6" id="KW-0464">Manganese</keyword>
<keyword evidence="9" id="KW-1185">Reference proteome</keyword>
<protein>
    <submittedName>
        <fullName evidence="8">NUDIX hydrolase</fullName>
    </submittedName>
</protein>
<evidence type="ECO:0000259" key="7">
    <source>
        <dbReference type="PROSITE" id="PS51462"/>
    </source>
</evidence>
<dbReference type="PANTHER" id="PTHR12318:SF0">
    <property type="entry name" value="ACYL-COENZYME A DIPHOSPHATASE NUDT19"/>
    <property type="match status" value="1"/>
</dbReference>
<dbReference type="AlphaFoldDB" id="A0A6F8YR72"/>
<accession>A0A6F8YR72</accession>
<dbReference type="CDD" id="cd18870">
    <property type="entry name" value="NUDIX_AcylCoAdiphos_Nudt19"/>
    <property type="match status" value="1"/>
</dbReference>
<dbReference type="InterPro" id="IPR000086">
    <property type="entry name" value="NUDIX_hydrolase_dom"/>
</dbReference>
<reference evidence="8 9" key="1">
    <citation type="submission" date="2020-03" db="EMBL/GenBank/DDBJ databases">
        <title>Whole genome shotgun sequence of Phytohabitans suffuscus NBRC 105367.</title>
        <authorList>
            <person name="Komaki H."/>
            <person name="Tamura T."/>
        </authorList>
    </citation>
    <scope>NUCLEOTIDE SEQUENCE [LARGE SCALE GENOMIC DNA]</scope>
    <source>
        <strain evidence="8 9">NBRC 105367</strain>
    </source>
</reference>
<evidence type="ECO:0000256" key="6">
    <source>
        <dbReference type="ARBA" id="ARBA00023211"/>
    </source>
</evidence>
<dbReference type="RefSeq" id="WP_173160042.1">
    <property type="nucleotide sequence ID" value="NZ_AP022871.1"/>
</dbReference>
<dbReference type="PROSITE" id="PS51462">
    <property type="entry name" value="NUDIX"/>
    <property type="match status" value="1"/>
</dbReference>
<dbReference type="KEGG" id="psuu:Psuf_058720"/>
<dbReference type="InterPro" id="IPR015797">
    <property type="entry name" value="NUDIX_hydrolase-like_dom_sf"/>
</dbReference>
<comment type="cofactor">
    <cofactor evidence="1">
        <name>Mn(2+)</name>
        <dbReference type="ChEBI" id="CHEBI:29035"/>
    </cofactor>
</comment>
<dbReference type="PANTHER" id="PTHR12318">
    <property type="entry name" value="TESTOSTERONE-REGULATED PROTEIN RP2"/>
    <property type="match status" value="1"/>
</dbReference>
<keyword evidence="4 8" id="KW-0378">Hydrolase</keyword>